<dbReference type="KEGG" id="pgri:PgNI_00165"/>
<protein>
    <submittedName>
        <fullName evidence="2">Uncharacterized protein</fullName>
    </submittedName>
</protein>
<name>A0A6P8BIR4_PYRGI</name>
<reference evidence="2" key="2">
    <citation type="submission" date="2019-10" db="EMBL/GenBank/DDBJ databases">
        <authorList>
            <consortium name="NCBI Genome Project"/>
        </authorList>
    </citation>
    <scope>NUCLEOTIDE SEQUENCE</scope>
    <source>
        <strain evidence="2">NI907</strain>
    </source>
</reference>
<evidence type="ECO:0000313" key="1">
    <source>
        <dbReference type="Proteomes" id="UP000515153"/>
    </source>
</evidence>
<dbReference type="PANTHER" id="PTHR37285:SF5">
    <property type="entry name" value="SPORE WALL MATURATION PROTEIN DIT1"/>
    <property type="match status" value="1"/>
</dbReference>
<organism evidence="1 2">
    <name type="scientific">Pyricularia grisea</name>
    <name type="common">Crabgrass-specific blast fungus</name>
    <name type="synonym">Magnaporthe grisea</name>
    <dbReference type="NCBI Taxonomy" id="148305"/>
    <lineage>
        <taxon>Eukaryota</taxon>
        <taxon>Fungi</taxon>
        <taxon>Dikarya</taxon>
        <taxon>Ascomycota</taxon>
        <taxon>Pezizomycotina</taxon>
        <taxon>Sordariomycetes</taxon>
        <taxon>Sordariomycetidae</taxon>
        <taxon>Magnaporthales</taxon>
        <taxon>Pyriculariaceae</taxon>
        <taxon>Pyricularia</taxon>
    </lineage>
</organism>
<proteinExistence type="predicted"/>
<dbReference type="RefSeq" id="XP_030987198.1">
    <property type="nucleotide sequence ID" value="XM_031120248.1"/>
</dbReference>
<keyword evidence="1" id="KW-1185">Reference proteome</keyword>
<dbReference type="Pfam" id="PF05141">
    <property type="entry name" value="DIT1_PvcA"/>
    <property type="match status" value="1"/>
</dbReference>
<reference evidence="2" key="1">
    <citation type="journal article" date="2019" name="Mol. Biol. Evol.">
        <title>Blast fungal genomes show frequent chromosomal changes, gene gains and losses, and effector gene turnover.</title>
        <authorList>
            <person name="Gomez Luciano L.B."/>
            <person name="Jason Tsai I."/>
            <person name="Chuma I."/>
            <person name="Tosa Y."/>
            <person name="Chen Y.H."/>
            <person name="Li J.Y."/>
            <person name="Li M.Y."/>
            <person name="Jade Lu M.Y."/>
            <person name="Nakayashiki H."/>
            <person name="Li W.H."/>
        </authorList>
    </citation>
    <scope>NUCLEOTIDE SEQUENCE</scope>
    <source>
        <strain evidence="2">NI907</strain>
    </source>
</reference>
<dbReference type="PANTHER" id="PTHR37285">
    <property type="entry name" value="SPORE WALL MATURATION PROTEIN DIT1"/>
    <property type="match status" value="1"/>
</dbReference>
<evidence type="ECO:0000313" key="2">
    <source>
        <dbReference type="RefSeq" id="XP_030987198.1"/>
    </source>
</evidence>
<gene>
    <name evidence="2" type="ORF">PgNI_00165</name>
</gene>
<dbReference type="AlphaFoldDB" id="A0A6P8BIR4"/>
<dbReference type="InterPro" id="IPR007817">
    <property type="entry name" value="Isocyanide_synthase_DIT1"/>
</dbReference>
<sequence>MPSVTPNASPVTDETNTPQLQKLTIDPKTFLHEIPSINKKHPLNPYRQTQIPLTSPKPSKILDIIHRYKLTTRPGSYDLTVNGFKVLSQICARITANQHISMSAIKDVYPLGSALCIISDGLVYNYLLGAPDRDIWNYGNALCNMLGAASFRRIEFSRPRT</sequence>
<reference evidence="2" key="3">
    <citation type="submission" date="2025-08" db="UniProtKB">
        <authorList>
            <consortium name="RefSeq"/>
        </authorList>
    </citation>
    <scope>IDENTIFICATION</scope>
    <source>
        <strain evidence="2">NI907</strain>
    </source>
</reference>
<dbReference type="Proteomes" id="UP000515153">
    <property type="component" value="Unplaced"/>
</dbReference>
<accession>A0A6P8BIR4</accession>
<dbReference type="GeneID" id="41955162"/>